<dbReference type="OrthoDB" id="6957165at2"/>
<dbReference type="STRING" id="1111728.GCA_000427805_02862"/>
<evidence type="ECO:0000313" key="2">
    <source>
        <dbReference type="EMBL" id="VFS52591.1"/>
    </source>
</evidence>
<dbReference type="Pfam" id="PF14112">
    <property type="entry name" value="DUF4284"/>
    <property type="match status" value="1"/>
</dbReference>
<dbReference type="AlphaFoldDB" id="A0A2C6DSE3"/>
<reference evidence="1" key="1">
    <citation type="submission" date="2017-09" db="EMBL/GenBank/DDBJ databases">
        <title>FDA dAtabase for Regulatory Grade micrObial Sequences (FDA-ARGOS): Supporting development and validation of Infectious Disease Dx tests.</title>
        <authorList>
            <person name="Minogue T."/>
            <person name="Wolcott M."/>
            <person name="Wasieloski L."/>
            <person name="Aguilar W."/>
            <person name="Moore D."/>
            <person name="Tallon L.J."/>
            <person name="Sadzewicz L."/>
            <person name="Ott S."/>
            <person name="Zhao X."/>
            <person name="Nagaraj S."/>
            <person name="Vavikolanu K."/>
            <person name="Aluvathingal J."/>
            <person name="Nadendla S."/>
            <person name="Sichtig H."/>
        </authorList>
    </citation>
    <scope>NUCLEOTIDE SEQUENCE</scope>
    <source>
        <strain evidence="1">FDAARGOS_387</strain>
    </source>
</reference>
<keyword evidence="3" id="KW-1185">Reference proteome</keyword>
<name>A0A2C6DSE3_9GAMM</name>
<evidence type="ECO:0008006" key="5">
    <source>
        <dbReference type="Google" id="ProtNLM"/>
    </source>
</evidence>
<reference evidence="3" key="2">
    <citation type="submission" date="2017-09" db="EMBL/GenBank/DDBJ databases">
        <title>FDA dAtabase for Regulatory Grade micrObial Sequences (FDA-ARGOS): Supporting development and validation of Infectious Disease Dx tests.</title>
        <authorList>
            <person name="Minogue T."/>
            <person name="Wolcott M."/>
            <person name="Wasieloski L."/>
            <person name="Aguilar W."/>
            <person name="Moore D."/>
            <person name="Tallon L."/>
            <person name="Sadzewicz L."/>
            <person name="Ott S."/>
            <person name="Zhao X."/>
            <person name="Nagaraj S."/>
            <person name="Vavikolanu K."/>
            <person name="Aluvathingal J."/>
            <person name="Nadendla S."/>
            <person name="Sichtig H."/>
        </authorList>
    </citation>
    <scope>NUCLEOTIDE SEQUENCE [LARGE SCALE GENOMIC DNA]</scope>
    <source>
        <strain evidence="3">FDAARGOS_387</strain>
    </source>
</reference>
<proteinExistence type="predicted"/>
<protein>
    <recommendedName>
        <fullName evidence="5">Immunity protein 22</fullName>
    </recommendedName>
</protein>
<dbReference type="InterPro" id="IPR025560">
    <property type="entry name" value="Imm22"/>
</dbReference>
<dbReference type="EMBL" id="PDDX01000001">
    <property type="protein sequence ID" value="PHI31731.1"/>
    <property type="molecule type" value="Genomic_DNA"/>
</dbReference>
<organism evidence="1 3">
    <name type="scientific">Budvicia aquatica</name>
    <dbReference type="NCBI Taxonomy" id="82979"/>
    <lineage>
        <taxon>Bacteria</taxon>
        <taxon>Pseudomonadati</taxon>
        <taxon>Pseudomonadota</taxon>
        <taxon>Gammaproteobacteria</taxon>
        <taxon>Enterobacterales</taxon>
        <taxon>Budviciaceae</taxon>
        <taxon>Budvicia</taxon>
    </lineage>
</organism>
<dbReference type="Proteomes" id="UP000224974">
    <property type="component" value="Unassembled WGS sequence"/>
</dbReference>
<accession>A0A2C6DSE3</accession>
<evidence type="ECO:0000313" key="4">
    <source>
        <dbReference type="Proteomes" id="UP000373449"/>
    </source>
</evidence>
<gene>
    <name evidence="1" type="ORF">CRN84_21560</name>
    <name evidence="2" type="ORF">NCTC12282_05897</name>
</gene>
<evidence type="ECO:0000313" key="1">
    <source>
        <dbReference type="EMBL" id="PHI31731.1"/>
    </source>
</evidence>
<dbReference type="RefSeq" id="WP_029095265.1">
    <property type="nucleotide sequence ID" value="NZ_CAADJA010000002.1"/>
</dbReference>
<sequence>MEKDNHVSIWAGYSPTTESLEKYILIPYSEDGDQLGSQFSHQYHINNGGFIDEDFLELSCFEPVNSILEGMECSYYEYVSEQIEKAGKQFVERRINFAILYFNYDYSGAVNESHHDDISTKFIGSFPYR</sequence>
<dbReference type="Proteomes" id="UP000373449">
    <property type="component" value="Unassembled WGS sequence"/>
</dbReference>
<dbReference type="EMBL" id="CAADJA010000002">
    <property type="protein sequence ID" value="VFS52591.1"/>
    <property type="molecule type" value="Genomic_DNA"/>
</dbReference>
<evidence type="ECO:0000313" key="3">
    <source>
        <dbReference type="Proteomes" id="UP000224974"/>
    </source>
</evidence>
<reference evidence="2 4" key="3">
    <citation type="submission" date="2019-03" db="EMBL/GenBank/DDBJ databases">
        <authorList>
            <consortium name="Pathogen Informatics"/>
        </authorList>
    </citation>
    <scope>NUCLEOTIDE SEQUENCE [LARGE SCALE GENOMIC DNA]</scope>
    <source>
        <strain evidence="2 4">NCTC12282</strain>
    </source>
</reference>